<evidence type="ECO:0000259" key="1">
    <source>
        <dbReference type="Pfam" id="PF02350"/>
    </source>
</evidence>
<organism evidence="2">
    <name type="scientific">marine metagenome</name>
    <dbReference type="NCBI Taxonomy" id="408172"/>
    <lineage>
        <taxon>unclassified sequences</taxon>
        <taxon>metagenomes</taxon>
        <taxon>ecological metagenomes</taxon>
    </lineage>
</organism>
<dbReference type="EMBL" id="UINC01103173">
    <property type="protein sequence ID" value="SVC65350.1"/>
    <property type="molecule type" value="Genomic_DNA"/>
</dbReference>
<dbReference type="GO" id="GO:0006047">
    <property type="term" value="P:UDP-N-acetylglucosamine metabolic process"/>
    <property type="evidence" value="ECO:0007669"/>
    <property type="project" value="InterPro"/>
</dbReference>
<dbReference type="Gene3D" id="3.40.50.2000">
    <property type="entry name" value="Glycogen Phosphorylase B"/>
    <property type="match status" value="2"/>
</dbReference>
<feature type="non-terminal residue" evidence="2">
    <location>
        <position position="244"/>
    </location>
</feature>
<dbReference type="NCBIfam" id="TIGR03568">
    <property type="entry name" value="NeuC_NnaA"/>
    <property type="match status" value="1"/>
</dbReference>
<gene>
    <name evidence="2" type="ORF">METZ01_LOCUS318204</name>
</gene>
<name>A0A382NXI9_9ZZZZ</name>
<dbReference type="Pfam" id="PF02350">
    <property type="entry name" value="Epimerase_2"/>
    <property type="match status" value="1"/>
</dbReference>
<dbReference type="PANTHER" id="PTHR43174:SF3">
    <property type="entry name" value="UDP-N-ACETYLGLUCOSAMINE 2-EPIMERASE"/>
    <property type="match status" value="1"/>
</dbReference>
<dbReference type="InterPro" id="IPR020004">
    <property type="entry name" value="UDP-GlcNAc_Epase"/>
</dbReference>
<proteinExistence type="predicted"/>
<evidence type="ECO:0000313" key="2">
    <source>
        <dbReference type="EMBL" id="SVC65350.1"/>
    </source>
</evidence>
<dbReference type="InterPro" id="IPR029767">
    <property type="entry name" value="WecB-like"/>
</dbReference>
<dbReference type="GO" id="GO:0004553">
    <property type="term" value="F:hydrolase activity, hydrolyzing O-glycosyl compounds"/>
    <property type="evidence" value="ECO:0007669"/>
    <property type="project" value="InterPro"/>
</dbReference>
<dbReference type="SUPFAM" id="SSF53756">
    <property type="entry name" value="UDP-Glycosyltransferase/glycogen phosphorylase"/>
    <property type="match status" value="1"/>
</dbReference>
<dbReference type="PANTHER" id="PTHR43174">
    <property type="entry name" value="UDP-N-ACETYLGLUCOSAMINE 2-EPIMERASE"/>
    <property type="match status" value="1"/>
</dbReference>
<accession>A0A382NXI9</accession>
<reference evidence="2" key="1">
    <citation type="submission" date="2018-05" db="EMBL/GenBank/DDBJ databases">
        <authorList>
            <person name="Lanie J.A."/>
            <person name="Ng W.-L."/>
            <person name="Kazmierczak K.M."/>
            <person name="Andrzejewski T.M."/>
            <person name="Davidsen T.M."/>
            <person name="Wayne K.J."/>
            <person name="Tettelin H."/>
            <person name="Glass J.I."/>
            <person name="Rusch D."/>
            <person name="Podicherti R."/>
            <person name="Tsui H.-C.T."/>
            <person name="Winkler M.E."/>
        </authorList>
    </citation>
    <scope>NUCLEOTIDE SEQUENCE</scope>
</reference>
<dbReference type="InterPro" id="IPR003331">
    <property type="entry name" value="UDP_GlcNAc_Epimerase_2_dom"/>
</dbReference>
<feature type="domain" description="UDP-N-acetylglucosamine 2-epimerase" evidence="1">
    <location>
        <begin position="24"/>
        <end position="243"/>
    </location>
</feature>
<sequence length="244" mass="27039">MKNRKICVVTGSRAEYGLLHWLLKDLQAEPKIDLQLVVTGMHLSAKFGSTYKLIEKDGFSIDHKVDIEIDGDNPKDIAQSLGRGTIGFAEVFSLLKPDILIVLGDRYEIFAAVQAAMVTGILIAHIHGGELTEGAIDDTIRHAITKMSHYHFVAAEPYRNRVIQMGENPDYVLNYGTPGLDNLSRLNLLSKEELEKVIGLKLGHLSLLVTFHPITRSREDTPKALTALLHALGSFADSKIIFTR</sequence>
<protein>
    <recommendedName>
        <fullName evidence="1">UDP-N-acetylglucosamine 2-epimerase domain-containing protein</fullName>
    </recommendedName>
</protein>
<dbReference type="AlphaFoldDB" id="A0A382NXI9"/>